<dbReference type="Proteomes" id="UP000182257">
    <property type="component" value="Unassembled WGS sequence"/>
</dbReference>
<evidence type="ECO:0000313" key="2">
    <source>
        <dbReference type="EMBL" id="SEA52420.1"/>
    </source>
</evidence>
<dbReference type="AlphaFoldDB" id="A0A1H4BWF4"/>
<dbReference type="PANTHER" id="PTHR42990">
    <property type="entry name" value="ATPASE"/>
    <property type="match status" value="1"/>
</dbReference>
<organism evidence="2 3">
    <name type="scientific">Xylanibacter ruminicola</name>
    <name type="common">Prevotella ruminicola</name>
    <dbReference type="NCBI Taxonomy" id="839"/>
    <lineage>
        <taxon>Bacteria</taxon>
        <taxon>Pseudomonadati</taxon>
        <taxon>Bacteroidota</taxon>
        <taxon>Bacteroidia</taxon>
        <taxon>Bacteroidales</taxon>
        <taxon>Prevotellaceae</taxon>
        <taxon>Xylanibacter</taxon>
    </lineage>
</organism>
<dbReference type="OrthoDB" id="9768467at2"/>
<gene>
    <name evidence="2" type="ORF">SAMN05216462_1646</name>
</gene>
<name>A0A1H4BWF4_XYLRU</name>
<feature type="domain" description="AAA" evidence="1">
    <location>
        <begin position="32"/>
        <end position="159"/>
    </location>
</feature>
<proteinExistence type="predicted"/>
<protein>
    <recommendedName>
        <fullName evidence="1">AAA domain-containing protein</fullName>
    </recommendedName>
</protein>
<dbReference type="InterPro" id="IPR041682">
    <property type="entry name" value="AAA_14"/>
</dbReference>
<dbReference type="Pfam" id="PF13173">
    <property type="entry name" value="AAA_14"/>
    <property type="match status" value="1"/>
</dbReference>
<evidence type="ECO:0000259" key="1">
    <source>
        <dbReference type="Pfam" id="PF13173"/>
    </source>
</evidence>
<dbReference type="RefSeq" id="WP_074761031.1">
    <property type="nucleotide sequence ID" value="NZ_FNRF01000003.1"/>
</dbReference>
<evidence type="ECO:0000313" key="3">
    <source>
        <dbReference type="Proteomes" id="UP000182257"/>
    </source>
</evidence>
<dbReference type="EMBL" id="FNRF01000003">
    <property type="protein sequence ID" value="SEA52420.1"/>
    <property type="molecule type" value="Genomic_DNA"/>
</dbReference>
<dbReference type="InterPro" id="IPR027417">
    <property type="entry name" value="P-loop_NTPase"/>
</dbReference>
<accession>A0A1H4BWF4</accession>
<dbReference type="Gene3D" id="3.40.50.300">
    <property type="entry name" value="P-loop containing nucleotide triphosphate hydrolases"/>
    <property type="match status" value="1"/>
</dbReference>
<sequence>MDALFRKSDRLLANTSTEIVREIANTIHWNAQLISIIGAKGVGKSTLIKQYIKQKYEPGDRRVLYCSADTVDFSTRTLVELAEEFTVRGGELLAIDEIHKYKSGNTDWSREIKEIYELYPDLKLIVSGSSLLKLKEGDADLSRRAVKYTLAGLSFREALRFYHGLEFEKWTLDDILKHPYDLWQTVSTKCKPNALFKEYLKKGYYPFLLEGEGEYHTKIEQVVNYIIETELPQICKVDVANVRKLQALVAMICSEIPFELNANRIAAALEIGRDTVVEYLKYLGDAKVLNLLYSEKKKIGKLSKPDKVYLENPNIMYALAPTKVEIGTLRETFAVGSLTESHNVEYGKAQGDFLVDSKYTFEIGGRSKDFSQIAGIKDSYIFADDWDMPDGAKLPLWMLGFLY</sequence>
<dbReference type="PANTHER" id="PTHR42990:SF1">
    <property type="entry name" value="AAA+ ATPASE DOMAIN-CONTAINING PROTEIN"/>
    <property type="match status" value="1"/>
</dbReference>
<reference evidence="2 3" key="1">
    <citation type="submission" date="2016-10" db="EMBL/GenBank/DDBJ databases">
        <authorList>
            <person name="de Groot N.N."/>
        </authorList>
    </citation>
    <scope>NUCLEOTIDE SEQUENCE [LARGE SCALE GENOMIC DNA]</scope>
    <source>
        <strain evidence="2 3">D31d</strain>
    </source>
</reference>
<dbReference type="SUPFAM" id="SSF52540">
    <property type="entry name" value="P-loop containing nucleoside triphosphate hydrolases"/>
    <property type="match status" value="1"/>
</dbReference>